<reference evidence="2" key="1">
    <citation type="submission" date="2025-08" db="UniProtKB">
        <authorList>
            <consortium name="Ensembl"/>
        </authorList>
    </citation>
    <scope>IDENTIFICATION</scope>
</reference>
<proteinExistence type="predicted"/>
<feature type="region of interest" description="Disordered" evidence="1">
    <location>
        <begin position="1"/>
        <end position="65"/>
    </location>
</feature>
<reference evidence="2" key="2">
    <citation type="submission" date="2025-09" db="UniProtKB">
        <authorList>
            <consortium name="Ensembl"/>
        </authorList>
    </citation>
    <scope>IDENTIFICATION</scope>
</reference>
<sequence length="125" mass="13209">LKPRPTTPPRLIKVDGFTRKSVRKAQRQKRSQGSSQFRGQGSAVELAPLPQLKGTARAARGAGSRVAPGRGGLGGALFGIHFPAFGHRVCPQTRPPISGVRVGHAGREGGCRLAPLQRQGGKVYI</sequence>
<feature type="compositionally biased region" description="Basic residues" evidence="1">
    <location>
        <begin position="20"/>
        <end position="30"/>
    </location>
</feature>
<evidence type="ECO:0000313" key="3">
    <source>
        <dbReference type="Proteomes" id="UP000694420"/>
    </source>
</evidence>
<keyword evidence="3" id="KW-1185">Reference proteome</keyword>
<protein>
    <submittedName>
        <fullName evidence="2">Uncharacterized protein</fullName>
    </submittedName>
</protein>
<feature type="compositionally biased region" description="Low complexity" evidence="1">
    <location>
        <begin position="31"/>
        <end position="43"/>
    </location>
</feature>
<accession>A0A8C7EG07</accession>
<evidence type="ECO:0000313" key="2">
    <source>
        <dbReference type="Ensembl" id="ENSNPEP00000017535.1"/>
    </source>
</evidence>
<dbReference type="Ensembl" id="ENSNPET00000017966.1">
    <property type="protein sequence ID" value="ENSNPEP00000017535.1"/>
    <property type="gene ID" value="ENSNPEG00000013034.1"/>
</dbReference>
<feature type="compositionally biased region" description="Low complexity" evidence="1">
    <location>
        <begin position="54"/>
        <end position="65"/>
    </location>
</feature>
<dbReference type="AlphaFoldDB" id="A0A8C7EG07"/>
<evidence type="ECO:0000256" key="1">
    <source>
        <dbReference type="SAM" id="MobiDB-lite"/>
    </source>
</evidence>
<dbReference type="Proteomes" id="UP000694420">
    <property type="component" value="Unplaced"/>
</dbReference>
<organism evidence="2 3">
    <name type="scientific">Nothoprocta perdicaria</name>
    <name type="common">Chilean tinamou</name>
    <name type="synonym">Crypturus perdicarius</name>
    <dbReference type="NCBI Taxonomy" id="30464"/>
    <lineage>
        <taxon>Eukaryota</taxon>
        <taxon>Metazoa</taxon>
        <taxon>Chordata</taxon>
        <taxon>Craniata</taxon>
        <taxon>Vertebrata</taxon>
        <taxon>Euteleostomi</taxon>
        <taxon>Archelosauria</taxon>
        <taxon>Archosauria</taxon>
        <taxon>Dinosauria</taxon>
        <taxon>Saurischia</taxon>
        <taxon>Theropoda</taxon>
        <taxon>Coelurosauria</taxon>
        <taxon>Aves</taxon>
        <taxon>Palaeognathae</taxon>
        <taxon>Tinamiformes</taxon>
        <taxon>Tinamidae</taxon>
        <taxon>Nothoprocta</taxon>
    </lineage>
</organism>
<name>A0A8C7EG07_NOTPE</name>